<dbReference type="PANTHER" id="PTHR42928">
    <property type="entry name" value="TRICARBOXYLATE-BINDING PROTEIN"/>
    <property type="match status" value="1"/>
</dbReference>
<dbReference type="CDD" id="cd07012">
    <property type="entry name" value="PBP2_Bug_TTT"/>
    <property type="match status" value="1"/>
</dbReference>
<accession>A0A7W9GIF0</accession>
<organism evidence="3 4">
    <name type="scientific">Nonomuraea jabiensis</name>
    <dbReference type="NCBI Taxonomy" id="882448"/>
    <lineage>
        <taxon>Bacteria</taxon>
        <taxon>Bacillati</taxon>
        <taxon>Actinomycetota</taxon>
        <taxon>Actinomycetes</taxon>
        <taxon>Streptosporangiales</taxon>
        <taxon>Streptosporangiaceae</taxon>
        <taxon>Nonomuraea</taxon>
    </lineage>
</organism>
<evidence type="ECO:0000313" key="4">
    <source>
        <dbReference type="Proteomes" id="UP000579153"/>
    </source>
</evidence>
<comment type="caution">
    <text evidence="3">The sequence shown here is derived from an EMBL/GenBank/DDBJ whole genome shotgun (WGS) entry which is preliminary data.</text>
</comment>
<evidence type="ECO:0000313" key="3">
    <source>
        <dbReference type="EMBL" id="MBB5784414.1"/>
    </source>
</evidence>
<keyword evidence="2" id="KW-0732">Signal</keyword>
<dbReference type="RefSeq" id="WP_185077368.1">
    <property type="nucleotide sequence ID" value="NZ_JACHMB010000001.1"/>
</dbReference>
<protein>
    <submittedName>
        <fullName evidence="3">Tripartite-type tricarboxylate transporter receptor subunit TctC</fullName>
    </submittedName>
</protein>
<name>A0A7W9GIF0_9ACTN</name>
<dbReference type="Pfam" id="PF03401">
    <property type="entry name" value="TctC"/>
    <property type="match status" value="1"/>
</dbReference>
<sequence>MKVKIAVTAVAVATALAACGAQQSGGPQSSTAGAWPRKGKPVTLIVSFAPGAAVDAAARVVAPVLEKELGTNVEVLNKPGAGGQIGYTALTRAKPDGYTIGATGSPSVVVSPLDPSRGATYTRQSFQPLGMQVLDPMLVGVAPGSPYKDLKALIEAVKAKPKSVTATTTGVQTGEHFALADIQQKTGAEFAPVHFSEGAASAIAAFLGKHVEAYVGNVSDVKDLVAQGKIQVLGVMSAERSPFLPDAPTFAEQGYQVEAATARGYSAPAGLPDPVRVKLEGALKKAIEDPAVVAKMKDLGLATAYKSGQDYSTYWADQETTVKQALPLVRNTKS</sequence>
<dbReference type="Gene3D" id="3.40.190.10">
    <property type="entry name" value="Periplasmic binding protein-like II"/>
    <property type="match status" value="1"/>
</dbReference>
<dbReference type="AlphaFoldDB" id="A0A7W9GIF0"/>
<comment type="similarity">
    <text evidence="1">Belongs to the UPF0065 (bug) family.</text>
</comment>
<feature type="chain" id="PRO_5039651850" evidence="2">
    <location>
        <begin position="21"/>
        <end position="334"/>
    </location>
</feature>
<dbReference type="PANTHER" id="PTHR42928:SF5">
    <property type="entry name" value="BLR1237 PROTEIN"/>
    <property type="match status" value="1"/>
</dbReference>
<dbReference type="Proteomes" id="UP000579153">
    <property type="component" value="Unassembled WGS sequence"/>
</dbReference>
<evidence type="ECO:0000256" key="2">
    <source>
        <dbReference type="SAM" id="SignalP"/>
    </source>
</evidence>
<dbReference type="EMBL" id="JACHMB010000001">
    <property type="protein sequence ID" value="MBB5784414.1"/>
    <property type="molecule type" value="Genomic_DNA"/>
</dbReference>
<dbReference type="Gene3D" id="3.40.190.150">
    <property type="entry name" value="Bordetella uptake gene, domain 1"/>
    <property type="match status" value="1"/>
</dbReference>
<keyword evidence="4" id="KW-1185">Reference proteome</keyword>
<dbReference type="SUPFAM" id="SSF53850">
    <property type="entry name" value="Periplasmic binding protein-like II"/>
    <property type="match status" value="1"/>
</dbReference>
<dbReference type="InterPro" id="IPR005064">
    <property type="entry name" value="BUG"/>
</dbReference>
<keyword evidence="3" id="KW-0675">Receptor</keyword>
<reference evidence="3 4" key="1">
    <citation type="submission" date="2020-08" db="EMBL/GenBank/DDBJ databases">
        <title>Sequencing the genomes of 1000 actinobacteria strains.</title>
        <authorList>
            <person name="Klenk H.-P."/>
        </authorList>
    </citation>
    <scope>NUCLEOTIDE SEQUENCE [LARGE SCALE GENOMIC DNA]</scope>
    <source>
        <strain evidence="3 4">DSM 45507</strain>
    </source>
</reference>
<dbReference type="InterPro" id="IPR042100">
    <property type="entry name" value="Bug_dom1"/>
</dbReference>
<dbReference type="PIRSF" id="PIRSF017082">
    <property type="entry name" value="YflP"/>
    <property type="match status" value="1"/>
</dbReference>
<dbReference type="PROSITE" id="PS51257">
    <property type="entry name" value="PROKAR_LIPOPROTEIN"/>
    <property type="match status" value="1"/>
</dbReference>
<gene>
    <name evidence="3" type="ORF">HD596_011170</name>
</gene>
<evidence type="ECO:0000256" key="1">
    <source>
        <dbReference type="ARBA" id="ARBA00006987"/>
    </source>
</evidence>
<feature type="signal peptide" evidence="2">
    <location>
        <begin position="1"/>
        <end position="20"/>
    </location>
</feature>
<proteinExistence type="inferred from homology"/>